<evidence type="ECO:0000256" key="1">
    <source>
        <dbReference type="SAM" id="MobiDB-lite"/>
    </source>
</evidence>
<name>A0A6H0XNJ6_9PEZI</name>
<dbReference type="OrthoDB" id="10249311at2759"/>
<feature type="compositionally biased region" description="Polar residues" evidence="1">
    <location>
        <begin position="249"/>
        <end position="274"/>
    </location>
</feature>
<feature type="region of interest" description="Disordered" evidence="1">
    <location>
        <begin position="1"/>
        <end position="109"/>
    </location>
</feature>
<reference evidence="2 3" key="1">
    <citation type="journal article" date="2016" name="Sci. Rep.">
        <title>Peltaster fructicola genome reveals evolution from an invasive phytopathogen to an ectophytic parasite.</title>
        <authorList>
            <person name="Xu C."/>
            <person name="Chen H."/>
            <person name="Gleason M.L."/>
            <person name="Xu J.R."/>
            <person name="Liu H."/>
            <person name="Zhang R."/>
            <person name="Sun G."/>
        </authorList>
    </citation>
    <scope>NUCLEOTIDE SEQUENCE [LARGE SCALE GENOMIC DNA]</scope>
    <source>
        <strain evidence="2 3">LNHT1506</strain>
    </source>
</reference>
<dbReference type="AlphaFoldDB" id="A0A6H0XNJ6"/>
<accession>A0A6H0XNJ6</accession>
<feature type="compositionally biased region" description="Basic and acidic residues" evidence="1">
    <location>
        <begin position="20"/>
        <end position="38"/>
    </location>
</feature>
<evidence type="ECO:0008006" key="4">
    <source>
        <dbReference type="Google" id="ProtNLM"/>
    </source>
</evidence>
<feature type="compositionally biased region" description="Low complexity" evidence="1">
    <location>
        <begin position="64"/>
        <end position="82"/>
    </location>
</feature>
<feature type="compositionally biased region" description="Basic and acidic residues" evidence="1">
    <location>
        <begin position="311"/>
        <end position="321"/>
    </location>
</feature>
<proteinExistence type="predicted"/>
<protein>
    <recommendedName>
        <fullName evidence="4">TeaA receptor TeaR</fullName>
    </recommendedName>
</protein>
<dbReference type="Proteomes" id="UP000503462">
    <property type="component" value="Chromosome 1"/>
</dbReference>
<feature type="region of interest" description="Disordered" evidence="1">
    <location>
        <begin position="370"/>
        <end position="456"/>
    </location>
</feature>
<sequence length="456" mass="50708">MSSNHGGPRKRPSKSLRNQAKQEESVDDSAWIHRDKLAAIEIQEMEEAGMHVRQPHRSDSIGQNGRTTRSSSRSMSRNGVRRTQSKDLLGEGGDDVIPNGHEEYEKKRVSTIHAADEEEYYDQAFDPRFHSELRTAEEVAAEHHGYRQHTVRPSTSRIPISKISPVPVPNEVVERDSPLPRSRSGSNAIPSTWEDLKRMRSGSVGSGILLDEENPYASRPQSAHLRSSPERMNNPAKGKTLGPAASQRGPRSTSAQRPTSSSGTPKRPSTSQNRPEGEAPWIATMYKPDPRLPPDQQMLPTHAKRIAQEQMGREGRTEEPYNHNSNSIKNEERSPVPQRIHTPPVVQHPIIHNKENVPPPTIQHKAAEEWPLAAAAERRSDTGSPQPGSINGGYRITPTLTATPPPPPSQQQQRSPIHEMPAPAELPVTEKPPTRMPDYDEKDDRASKKGCCCVMM</sequence>
<organism evidence="2 3">
    <name type="scientific">Peltaster fructicola</name>
    <dbReference type="NCBI Taxonomy" id="286661"/>
    <lineage>
        <taxon>Eukaryota</taxon>
        <taxon>Fungi</taxon>
        <taxon>Dikarya</taxon>
        <taxon>Ascomycota</taxon>
        <taxon>Pezizomycotina</taxon>
        <taxon>Dothideomycetes</taxon>
        <taxon>Dothideomycetes incertae sedis</taxon>
        <taxon>Peltaster</taxon>
    </lineage>
</organism>
<keyword evidence="3" id="KW-1185">Reference proteome</keyword>
<feature type="region of interest" description="Disordered" evidence="1">
    <location>
        <begin position="140"/>
        <end position="341"/>
    </location>
</feature>
<gene>
    <name evidence="2" type="ORF">AMS68_001577</name>
</gene>
<feature type="compositionally biased region" description="Basic and acidic residues" evidence="1">
    <location>
        <begin position="437"/>
        <end position="447"/>
    </location>
</feature>
<dbReference type="EMBL" id="CP051139">
    <property type="protein sequence ID" value="QIW96059.1"/>
    <property type="molecule type" value="Genomic_DNA"/>
</dbReference>
<evidence type="ECO:0000313" key="3">
    <source>
        <dbReference type="Proteomes" id="UP000503462"/>
    </source>
</evidence>
<evidence type="ECO:0000313" key="2">
    <source>
        <dbReference type="EMBL" id="QIW96059.1"/>
    </source>
</evidence>